<dbReference type="PANTHER" id="PTHR14226:SF76">
    <property type="entry name" value="NTE FAMILY PROTEIN RSSA"/>
    <property type="match status" value="1"/>
</dbReference>
<dbReference type="PROSITE" id="PS51635">
    <property type="entry name" value="PNPLA"/>
    <property type="match status" value="1"/>
</dbReference>
<protein>
    <submittedName>
        <fullName evidence="7">Patatin-like phospholipase family protein</fullName>
    </submittedName>
</protein>
<feature type="active site" description="Proton acceptor" evidence="4">
    <location>
        <position position="207"/>
    </location>
</feature>
<dbReference type="Proteomes" id="UP000462376">
    <property type="component" value="Unassembled WGS sequence"/>
</dbReference>
<feature type="short sequence motif" description="DGA/G" evidence="4">
    <location>
        <begin position="207"/>
        <end position="209"/>
    </location>
</feature>
<proteinExistence type="predicted"/>
<evidence type="ECO:0000313" key="13">
    <source>
        <dbReference type="Proteomes" id="UP000462376"/>
    </source>
</evidence>
<dbReference type="PANTHER" id="PTHR14226">
    <property type="entry name" value="NEUROPATHY TARGET ESTERASE/SWISS CHEESE D.MELANOGASTER"/>
    <property type="match status" value="1"/>
</dbReference>
<dbReference type="Gene3D" id="2.40.160.50">
    <property type="entry name" value="membrane protein fhac: a member of the omp85/tpsb transporter family"/>
    <property type="match status" value="1"/>
</dbReference>
<feature type="active site" description="Nucleophile" evidence="4">
    <location>
        <position position="62"/>
    </location>
</feature>
<dbReference type="InterPro" id="IPR050301">
    <property type="entry name" value="NTE"/>
</dbReference>
<evidence type="ECO:0000313" key="11">
    <source>
        <dbReference type="Proteomes" id="UP000438773"/>
    </source>
</evidence>
<evidence type="ECO:0000256" key="4">
    <source>
        <dbReference type="PROSITE-ProRule" id="PRU01161"/>
    </source>
</evidence>
<accession>A0A139K1E0</accession>
<evidence type="ECO:0000313" key="8">
    <source>
        <dbReference type="EMBL" id="KAB4127714.1"/>
    </source>
</evidence>
<comment type="caution">
    <text evidence="7">The sequence shown here is derived from an EMBL/GenBank/DDBJ whole genome shotgun (WGS) entry which is preliminary data.</text>
</comment>
<dbReference type="Proteomes" id="UP000438773">
    <property type="component" value="Unassembled WGS sequence"/>
</dbReference>
<dbReference type="Pfam" id="PF01734">
    <property type="entry name" value="Patatin"/>
    <property type="match status" value="1"/>
</dbReference>
<dbReference type="Proteomes" id="UP000434462">
    <property type="component" value="Unassembled WGS sequence"/>
</dbReference>
<dbReference type="Proteomes" id="UP000441711">
    <property type="component" value="Unassembled WGS sequence"/>
</dbReference>
<keyword evidence="1 4" id="KW-0378">Hydrolase</keyword>
<dbReference type="GO" id="GO:0016042">
    <property type="term" value="P:lipid catabolic process"/>
    <property type="evidence" value="ECO:0007669"/>
    <property type="project" value="UniProtKB-UniRule"/>
</dbReference>
<keyword evidence="3 4" id="KW-0443">Lipid metabolism</keyword>
<evidence type="ECO:0000256" key="2">
    <source>
        <dbReference type="ARBA" id="ARBA00022963"/>
    </source>
</evidence>
<dbReference type="GO" id="GO:0016787">
    <property type="term" value="F:hydrolase activity"/>
    <property type="evidence" value="ECO:0007669"/>
    <property type="project" value="UniProtKB-UniRule"/>
</dbReference>
<dbReference type="SUPFAM" id="SSF52151">
    <property type="entry name" value="FabD/lysophospholipase-like"/>
    <property type="match status" value="1"/>
</dbReference>
<dbReference type="STRING" id="820.ERS852554_02942"/>
<dbReference type="Pfam" id="PF19143">
    <property type="entry name" value="Omp85_2"/>
    <property type="match status" value="1"/>
</dbReference>
<dbReference type="EMBL" id="WCUR01000001">
    <property type="protein sequence ID" value="KAB4119607.1"/>
    <property type="molecule type" value="Genomic_DNA"/>
</dbReference>
<organism evidence="7 10">
    <name type="scientific">Bacteroides uniformis</name>
    <dbReference type="NCBI Taxonomy" id="820"/>
    <lineage>
        <taxon>Bacteria</taxon>
        <taxon>Pseudomonadati</taxon>
        <taxon>Bacteroidota</taxon>
        <taxon>Bacteroidia</taxon>
        <taxon>Bacteroidales</taxon>
        <taxon>Bacteroidaceae</taxon>
        <taxon>Bacteroides</taxon>
    </lineage>
</organism>
<dbReference type="EMBL" id="WCTL01000021">
    <property type="protein sequence ID" value="KAB4231389.1"/>
    <property type="molecule type" value="Genomic_DNA"/>
</dbReference>
<feature type="domain" description="PNPLA" evidence="5">
    <location>
        <begin position="29"/>
        <end position="220"/>
    </location>
</feature>
<feature type="short sequence motif" description="GXSXG" evidence="4">
    <location>
        <begin position="60"/>
        <end position="64"/>
    </location>
</feature>
<dbReference type="EMBL" id="WCUP01000001">
    <property type="protein sequence ID" value="KAB4111898.1"/>
    <property type="molecule type" value="Genomic_DNA"/>
</dbReference>
<sequence>MMEMKYRLWACLLFLPMVLWASGRPKVAVVLSGGGAKGTAHIGALKVIEEAGIPIDYVVGTSMGAIVGGLYSIGYTPQQLDSMVNAQNWKFLLSDAPNPKDVLLDDRLKSERYVLSIPFSLKSAAVSDAGIIKGKNLARLFSTLTEGYQDSVDFSRLPIPFACVSENLVNGSEVVFHEGILATSMRSSMSIPGVFAPVDLDGMVLVDGGMVNNYPVDVALAMGADYIIGVDVQSPLLKASELKSVKDIFGQIINLQGEKKYRENLRNTDVLIKVDVTGYSAASFTKEAIDTLMVRGERAAMDSWDGLLALKRKLGLAEDYQPRRPGPFRLPGAAVDREIPVDSQIAAPAVRENKLNVGFRFDTEELAALQANTDFYFGRQRESLASLTARLGKRTLARLGYSYQWDGGWQAGLAYQFDYKDMNIYNEGKLTLDLTFTHQLVRMGAAKDWNNIQVSLGIDFDYYHYHDLLSLDPLASALFENSSLFSYFAGLVFNNLNERSAPTKGMSWAVSYHLYTDNLFQYKDNNPISVFDARWQGCFSPSSKLTVTPSFYGRVLSGSDNYPFAIINMVGGTIPGRYMPQQIPFTGINRAELSQAALLVAGLNLRQRILKNQYISVMGSYGRNSGKFHQILDSSESVDMAGVGIGYMYKSFLGPVEIQLNWSNQTKKVGWYAGFGFVF</sequence>
<dbReference type="Gene3D" id="3.40.1090.10">
    <property type="entry name" value="Cytosolic phospholipase A2 catalytic domain"/>
    <property type="match status" value="2"/>
</dbReference>
<evidence type="ECO:0000313" key="9">
    <source>
        <dbReference type="EMBL" id="KAB4231389.1"/>
    </source>
</evidence>
<keyword evidence="2 4" id="KW-0442">Lipid degradation</keyword>
<evidence type="ECO:0000313" key="10">
    <source>
        <dbReference type="Proteomes" id="UP000434462"/>
    </source>
</evidence>
<evidence type="ECO:0000313" key="12">
    <source>
        <dbReference type="Proteomes" id="UP000441711"/>
    </source>
</evidence>
<dbReference type="EMBL" id="WCUQ01000002">
    <property type="protein sequence ID" value="KAB4127714.1"/>
    <property type="molecule type" value="Genomic_DNA"/>
</dbReference>
<evidence type="ECO:0000313" key="6">
    <source>
        <dbReference type="EMBL" id="KAB4111898.1"/>
    </source>
</evidence>
<reference evidence="10 11" key="1">
    <citation type="journal article" date="2019" name="Nat. Med.">
        <title>A library of human gut bacterial isolates paired with longitudinal multiomics data enables mechanistic microbiome research.</title>
        <authorList>
            <person name="Poyet M."/>
            <person name="Groussin M."/>
            <person name="Gibbons S.M."/>
            <person name="Avila-Pacheco J."/>
            <person name="Jiang X."/>
            <person name="Kearney S.M."/>
            <person name="Perrotta A.R."/>
            <person name="Berdy B."/>
            <person name="Zhao S."/>
            <person name="Lieberman T.D."/>
            <person name="Swanson P.K."/>
            <person name="Smith M."/>
            <person name="Roesemann S."/>
            <person name="Alexander J.E."/>
            <person name="Rich S.A."/>
            <person name="Livny J."/>
            <person name="Vlamakis H."/>
            <person name="Clish C."/>
            <person name="Bullock K."/>
            <person name="Deik A."/>
            <person name="Scott J."/>
            <person name="Pierce K.A."/>
            <person name="Xavier R.J."/>
            <person name="Alm E.J."/>
        </authorList>
    </citation>
    <scope>NUCLEOTIDE SEQUENCE [LARGE SCALE GENOMIC DNA]</scope>
    <source>
        <strain evidence="6 12">BIOML-A36</strain>
        <strain evidence="8 11">BIOML-A37</strain>
        <strain evidence="7 10">BIOML-A38</strain>
        <strain evidence="9 13">BIOML-A5</strain>
    </source>
</reference>
<feature type="short sequence motif" description="GXGXXG" evidence="4">
    <location>
        <begin position="33"/>
        <end position="38"/>
    </location>
</feature>
<gene>
    <name evidence="9" type="ORF">GAP47_18005</name>
    <name evidence="6" type="ORF">GAQ70_00810</name>
    <name evidence="7" type="ORF">GAQ72_00630</name>
    <name evidence="8" type="ORF">GAQ75_04145</name>
</gene>
<dbReference type="CDD" id="cd07205">
    <property type="entry name" value="Pat_PNPLA6_PNPLA7_NTE1_like"/>
    <property type="match status" value="1"/>
</dbReference>
<name>A0A139K1E0_BACUN</name>
<evidence type="ECO:0000256" key="1">
    <source>
        <dbReference type="ARBA" id="ARBA00022801"/>
    </source>
</evidence>
<dbReference type="InterPro" id="IPR016035">
    <property type="entry name" value="Acyl_Trfase/lysoPLipase"/>
</dbReference>
<dbReference type="InterPro" id="IPR002641">
    <property type="entry name" value="PNPLA_dom"/>
</dbReference>
<evidence type="ECO:0000256" key="3">
    <source>
        <dbReference type="ARBA" id="ARBA00023098"/>
    </source>
</evidence>
<dbReference type="InterPro" id="IPR043864">
    <property type="entry name" value="Omp85-like_dom"/>
</dbReference>
<dbReference type="AlphaFoldDB" id="A0A139K1E0"/>
<evidence type="ECO:0000259" key="5">
    <source>
        <dbReference type="PROSITE" id="PS51635"/>
    </source>
</evidence>
<evidence type="ECO:0000313" key="7">
    <source>
        <dbReference type="EMBL" id="KAB4119607.1"/>
    </source>
</evidence>